<keyword evidence="3" id="KW-1185">Reference proteome</keyword>
<dbReference type="EMBL" id="BGPR01025684">
    <property type="protein sequence ID" value="GBN94792.1"/>
    <property type="molecule type" value="Genomic_DNA"/>
</dbReference>
<dbReference type="Proteomes" id="UP000499080">
    <property type="component" value="Unassembled WGS sequence"/>
</dbReference>
<dbReference type="AlphaFoldDB" id="A0A4Y2T2G7"/>
<accession>A0A4Y2T2G7</accession>
<sequence>MMSGVGNTRLLDGPLIGRPGLDGRGQMTRTKPELAPLSPSCATHGKTFGPDGFCVHLAGLHGGSSVESVFGP</sequence>
<comment type="caution">
    <text evidence="2">The sequence shown here is derived from an EMBL/GenBank/DDBJ whole genome shotgun (WGS) entry which is preliminary data.</text>
</comment>
<reference evidence="2 3" key="1">
    <citation type="journal article" date="2019" name="Sci. Rep.">
        <title>Orb-weaving spider Araneus ventricosus genome elucidates the spidroin gene catalogue.</title>
        <authorList>
            <person name="Kono N."/>
            <person name="Nakamura H."/>
            <person name="Ohtoshi R."/>
            <person name="Moran D.A.P."/>
            <person name="Shinohara A."/>
            <person name="Yoshida Y."/>
            <person name="Fujiwara M."/>
            <person name="Mori M."/>
            <person name="Tomita M."/>
            <person name="Arakawa K."/>
        </authorList>
    </citation>
    <scope>NUCLEOTIDE SEQUENCE [LARGE SCALE GENOMIC DNA]</scope>
</reference>
<evidence type="ECO:0000313" key="2">
    <source>
        <dbReference type="EMBL" id="GBN94792.1"/>
    </source>
</evidence>
<evidence type="ECO:0000313" key="3">
    <source>
        <dbReference type="Proteomes" id="UP000499080"/>
    </source>
</evidence>
<name>A0A4Y2T2G7_ARAVE</name>
<evidence type="ECO:0000256" key="1">
    <source>
        <dbReference type="SAM" id="MobiDB-lite"/>
    </source>
</evidence>
<organism evidence="2 3">
    <name type="scientific">Araneus ventricosus</name>
    <name type="common">Orbweaver spider</name>
    <name type="synonym">Epeira ventricosa</name>
    <dbReference type="NCBI Taxonomy" id="182803"/>
    <lineage>
        <taxon>Eukaryota</taxon>
        <taxon>Metazoa</taxon>
        <taxon>Ecdysozoa</taxon>
        <taxon>Arthropoda</taxon>
        <taxon>Chelicerata</taxon>
        <taxon>Arachnida</taxon>
        <taxon>Araneae</taxon>
        <taxon>Araneomorphae</taxon>
        <taxon>Entelegynae</taxon>
        <taxon>Araneoidea</taxon>
        <taxon>Araneidae</taxon>
        <taxon>Araneus</taxon>
    </lineage>
</organism>
<protein>
    <submittedName>
        <fullName evidence="2">Uncharacterized protein</fullName>
    </submittedName>
</protein>
<feature type="region of interest" description="Disordered" evidence="1">
    <location>
        <begin position="1"/>
        <end position="38"/>
    </location>
</feature>
<proteinExistence type="predicted"/>
<gene>
    <name evidence="2" type="ORF">AVEN_30689_1</name>
</gene>